<dbReference type="CDD" id="cd07722">
    <property type="entry name" value="LACTB2-like_MBL-fold"/>
    <property type="match status" value="1"/>
</dbReference>
<dbReference type="Proteomes" id="UP001305779">
    <property type="component" value="Unassembled WGS sequence"/>
</dbReference>
<proteinExistence type="inferred from homology"/>
<sequence length="374" mass="40572">MSVTMTTTSTTTTATIVATDNKAGPNSKPAAENKAAANDEPAADDKGGYRQINKALNICAFDDYLKGQIASLPHLPNVEQLTPRVLRVLGQNPGKFTFQGTSTFVVGTGPERILVDTSGGEPEYAALLSQALEENGISLKYVLVTHWHGDHSGGIPDIVRMYPHTKDSIYKNDPEPDQQPIEDGQVFSVEGATVTALHTPGHSHDHMCFILDEEKAMFTGDTILGHGTSAVEDLGQYMSSLQKMAKQRCTIAYPAHGVVVKDLHGKIGSELTCKWRREKQVLGSLSKLHKQGEKTVFLQDLVMEIYGEAVDESTRKLALTPFIDEVLRKLAGDGQVAFSVRGGRKRWYAVQPATTTVASVAESGRLQVGRVRSA</sequence>
<feature type="domain" description="Metallo-beta-lactamase" evidence="7">
    <location>
        <begin position="100"/>
        <end position="256"/>
    </location>
</feature>
<organism evidence="8 9">
    <name type="scientific">Zasmidium cellare</name>
    <name type="common">Wine cellar mold</name>
    <name type="synonym">Racodium cellare</name>
    <dbReference type="NCBI Taxonomy" id="395010"/>
    <lineage>
        <taxon>Eukaryota</taxon>
        <taxon>Fungi</taxon>
        <taxon>Dikarya</taxon>
        <taxon>Ascomycota</taxon>
        <taxon>Pezizomycotina</taxon>
        <taxon>Dothideomycetes</taxon>
        <taxon>Dothideomycetidae</taxon>
        <taxon>Mycosphaerellales</taxon>
        <taxon>Mycosphaerellaceae</taxon>
        <taxon>Zasmidium</taxon>
    </lineage>
</organism>
<protein>
    <recommendedName>
        <fullName evidence="7">Metallo-beta-lactamase domain-containing protein</fullName>
    </recommendedName>
</protein>
<dbReference type="InterPro" id="IPR036388">
    <property type="entry name" value="WH-like_DNA-bd_sf"/>
</dbReference>
<dbReference type="PANTHER" id="PTHR23131:SF3">
    <property type="entry name" value="ATROCHRYSONE CARBOXYL ACP THIOESTERASE"/>
    <property type="match status" value="1"/>
</dbReference>
<evidence type="ECO:0000256" key="4">
    <source>
        <dbReference type="ARBA" id="ARBA00022801"/>
    </source>
</evidence>
<evidence type="ECO:0000256" key="1">
    <source>
        <dbReference type="ARBA" id="ARBA00001947"/>
    </source>
</evidence>
<comment type="similarity">
    <text evidence="2">Belongs to the metallo-beta-lactamase superfamily.</text>
</comment>
<evidence type="ECO:0000256" key="2">
    <source>
        <dbReference type="ARBA" id="ARBA00007749"/>
    </source>
</evidence>
<gene>
    <name evidence="8" type="ORF">PRZ48_012156</name>
</gene>
<feature type="compositionally biased region" description="Low complexity" evidence="6">
    <location>
        <begin position="1"/>
        <end position="19"/>
    </location>
</feature>
<dbReference type="PANTHER" id="PTHR23131">
    <property type="entry name" value="ENDORIBONUCLEASE LACTB2"/>
    <property type="match status" value="1"/>
</dbReference>
<comment type="caution">
    <text evidence="8">The sequence shown here is derived from an EMBL/GenBank/DDBJ whole genome shotgun (WGS) entry which is preliminary data.</text>
</comment>
<dbReference type="Gene3D" id="3.60.15.10">
    <property type="entry name" value="Ribonuclease Z/Hydroxyacylglutathione hydrolase-like"/>
    <property type="match status" value="1"/>
</dbReference>
<dbReference type="InterPro" id="IPR050662">
    <property type="entry name" value="Sec-metab_biosynth-thioest"/>
</dbReference>
<evidence type="ECO:0000256" key="5">
    <source>
        <dbReference type="ARBA" id="ARBA00022833"/>
    </source>
</evidence>
<dbReference type="Pfam" id="PF00753">
    <property type="entry name" value="Lactamase_B"/>
    <property type="match status" value="1"/>
</dbReference>
<comment type="cofactor">
    <cofactor evidence="1">
        <name>Zn(2+)</name>
        <dbReference type="ChEBI" id="CHEBI:29105"/>
    </cofactor>
</comment>
<keyword evidence="9" id="KW-1185">Reference proteome</keyword>
<name>A0ABR0E4M2_ZASCE</name>
<evidence type="ECO:0000256" key="6">
    <source>
        <dbReference type="SAM" id="MobiDB-lite"/>
    </source>
</evidence>
<reference evidence="8 9" key="1">
    <citation type="journal article" date="2023" name="G3 (Bethesda)">
        <title>A chromosome-level genome assembly of Zasmidium syzygii isolated from banana leaves.</title>
        <authorList>
            <person name="van Westerhoven A.C."/>
            <person name="Mehrabi R."/>
            <person name="Talebi R."/>
            <person name="Steentjes M.B.F."/>
            <person name="Corcolon B."/>
            <person name="Chong P.A."/>
            <person name="Kema G.H.J."/>
            <person name="Seidl M.F."/>
        </authorList>
    </citation>
    <scope>NUCLEOTIDE SEQUENCE [LARGE SCALE GENOMIC DNA]</scope>
    <source>
        <strain evidence="8 9">P124</strain>
    </source>
</reference>
<dbReference type="SUPFAM" id="SSF56281">
    <property type="entry name" value="Metallo-hydrolase/oxidoreductase"/>
    <property type="match status" value="1"/>
</dbReference>
<keyword evidence="5" id="KW-0862">Zinc</keyword>
<evidence type="ECO:0000259" key="7">
    <source>
        <dbReference type="SMART" id="SM00849"/>
    </source>
</evidence>
<evidence type="ECO:0000313" key="8">
    <source>
        <dbReference type="EMBL" id="KAK4496176.1"/>
    </source>
</evidence>
<evidence type="ECO:0000256" key="3">
    <source>
        <dbReference type="ARBA" id="ARBA00022723"/>
    </source>
</evidence>
<keyword evidence="4" id="KW-0378">Hydrolase</keyword>
<feature type="region of interest" description="Disordered" evidence="6">
    <location>
        <begin position="1"/>
        <end position="46"/>
    </location>
</feature>
<dbReference type="InterPro" id="IPR047921">
    <property type="entry name" value="LACTB2-like_MBL-fold"/>
</dbReference>
<accession>A0ABR0E4M2</accession>
<keyword evidence="3" id="KW-0479">Metal-binding</keyword>
<dbReference type="InterPro" id="IPR036866">
    <property type="entry name" value="RibonucZ/Hydroxyglut_hydro"/>
</dbReference>
<dbReference type="EMBL" id="JAXOVC010000010">
    <property type="protein sequence ID" value="KAK4496176.1"/>
    <property type="molecule type" value="Genomic_DNA"/>
</dbReference>
<dbReference type="SMART" id="SM00849">
    <property type="entry name" value="Lactamase_B"/>
    <property type="match status" value="1"/>
</dbReference>
<evidence type="ECO:0000313" key="9">
    <source>
        <dbReference type="Proteomes" id="UP001305779"/>
    </source>
</evidence>
<dbReference type="Gene3D" id="1.10.10.10">
    <property type="entry name" value="Winged helix-like DNA-binding domain superfamily/Winged helix DNA-binding domain"/>
    <property type="match status" value="1"/>
</dbReference>
<dbReference type="InterPro" id="IPR001279">
    <property type="entry name" value="Metallo-B-lactamas"/>
</dbReference>